<sequence>MNEIVDLLDEYEAILDKDSLYARVLMSFIVEREVRVRHDLERRIEATTIDRKQFARLRHFARTAPLGCLAKLYEENRSGSDEIR</sequence>
<accession>A0A370N5B0</accession>
<dbReference type="AlphaFoldDB" id="A0A370N5B0"/>
<keyword evidence="2" id="KW-1185">Reference proteome</keyword>
<dbReference type="RefSeq" id="WP_115103304.1">
    <property type="nucleotide sequence ID" value="NZ_QHKS01000013.1"/>
</dbReference>
<protein>
    <submittedName>
        <fullName evidence="1">Uncharacterized protein</fullName>
    </submittedName>
</protein>
<proteinExistence type="predicted"/>
<dbReference type="EMBL" id="QHKS01000013">
    <property type="protein sequence ID" value="RDK00786.1"/>
    <property type="molecule type" value="Genomic_DNA"/>
</dbReference>
<reference evidence="2" key="1">
    <citation type="submission" date="2018-05" db="EMBL/GenBank/DDBJ databases">
        <authorList>
            <person name="Feng T."/>
        </authorList>
    </citation>
    <scope>NUCLEOTIDE SEQUENCE [LARGE SCALE GENOMIC DNA]</scope>
    <source>
        <strain evidence="2">S27</strain>
    </source>
</reference>
<evidence type="ECO:0000313" key="1">
    <source>
        <dbReference type="EMBL" id="RDK00786.1"/>
    </source>
</evidence>
<dbReference type="Proteomes" id="UP000254875">
    <property type="component" value="Unassembled WGS sequence"/>
</dbReference>
<organism evidence="1 2">
    <name type="scientific">Paraburkholderia lacunae</name>
    <dbReference type="NCBI Taxonomy" id="2211104"/>
    <lineage>
        <taxon>Bacteria</taxon>
        <taxon>Pseudomonadati</taxon>
        <taxon>Pseudomonadota</taxon>
        <taxon>Betaproteobacteria</taxon>
        <taxon>Burkholderiales</taxon>
        <taxon>Burkholderiaceae</taxon>
        <taxon>Paraburkholderia</taxon>
    </lineage>
</organism>
<comment type="caution">
    <text evidence="1">The sequence shown here is derived from an EMBL/GenBank/DDBJ whole genome shotgun (WGS) entry which is preliminary data.</text>
</comment>
<dbReference type="OrthoDB" id="9114084at2"/>
<gene>
    <name evidence="1" type="ORF">DLM46_20770</name>
</gene>
<name>A0A370N5B0_9BURK</name>
<evidence type="ECO:0000313" key="2">
    <source>
        <dbReference type="Proteomes" id="UP000254875"/>
    </source>
</evidence>